<evidence type="ECO:0000313" key="10">
    <source>
        <dbReference type="Proteomes" id="UP001174691"/>
    </source>
</evidence>
<dbReference type="Gene3D" id="1.20.1250.20">
    <property type="entry name" value="MFS general substrate transporter like domains"/>
    <property type="match status" value="1"/>
</dbReference>
<dbReference type="AlphaFoldDB" id="A0AA38RYI4"/>
<feature type="domain" description="Major facilitator superfamily (MFS) profile" evidence="8">
    <location>
        <begin position="67"/>
        <end position="496"/>
    </location>
</feature>
<dbReference type="FunFam" id="1.20.1250.20:FF:000011">
    <property type="entry name" value="MFS multidrug transporter, putative"/>
    <property type="match status" value="1"/>
</dbReference>
<feature type="transmembrane region" description="Helical" evidence="7">
    <location>
        <begin position="336"/>
        <end position="356"/>
    </location>
</feature>
<evidence type="ECO:0000256" key="4">
    <source>
        <dbReference type="ARBA" id="ARBA00022989"/>
    </source>
</evidence>
<comment type="subcellular location">
    <subcellularLocation>
        <location evidence="1">Membrane</location>
        <topology evidence="1">Multi-pass membrane protein</topology>
    </subcellularLocation>
</comment>
<evidence type="ECO:0000256" key="5">
    <source>
        <dbReference type="ARBA" id="ARBA00023136"/>
    </source>
</evidence>
<evidence type="ECO:0000256" key="6">
    <source>
        <dbReference type="SAM" id="MobiDB-lite"/>
    </source>
</evidence>
<comment type="caution">
    <text evidence="9">The sequence shown here is derived from an EMBL/GenBank/DDBJ whole genome shotgun (WGS) entry which is preliminary data.</text>
</comment>
<dbReference type="EMBL" id="JANBVN010000096">
    <property type="protein sequence ID" value="KAJ9144770.1"/>
    <property type="molecule type" value="Genomic_DNA"/>
</dbReference>
<dbReference type="InterPro" id="IPR020846">
    <property type="entry name" value="MFS_dom"/>
</dbReference>
<keyword evidence="10" id="KW-1185">Reference proteome</keyword>
<dbReference type="PANTHER" id="PTHR23502:SF68">
    <property type="entry name" value="MULTIDRUG TRANSPORTER, PUTATIVE (AFU_ORTHOLOGUE AFUA_3G01120)-RELATED"/>
    <property type="match status" value="1"/>
</dbReference>
<protein>
    <submittedName>
        <fullName evidence="9">MFS general substrate transporter</fullName>
    </submittedName>
</protein>
<feature type="transmembrane region" description="Helical" evidence="7">
    <location>
        <begin position="402"/>
        <end position="429"/>
    </location>
</feature>
<feature type="compositionally biased region" description="Basic and acidic residues" evidence="6">
    <location>
        <begin position="1"/>
        <end position="10"/>
    </location>
</feature>
<dbReference type="InterPro" id="IPR011701">
    <property type="entry name" value="MFS"/>
</dbReference>
<feature type="transmembrane region" description="Helical" evidence="7">
    <location>
        <begin position="436"/>
        <end position="458"/>
    </location>
</feature>
<keyword evidence="4 7" id="KW-1133">Transmembrane helix</keyword>
<feature type="transmembrane region" description="Helical" evidence="7">
    <location>
        <begin position="470"/>
        <end position="490"/>
    </location>
</feature>
<dbReference type="GO" id="GO:0022857">
    <property type="term" value="F:transmembrane transporter activity"/>
    <property type="evidence" value="ECO:0007669"/>
    <property type="project" value="InterPro"/>
</dbReference>
<keyword evidence="5 7" id="KW-0472">Membrane</keyword>
<evidence type="ECO:0000256" key="2">
    <source>
        <dbReference type="ARBA" id="ARBA00008335"/>
    </source>
</evidence>
<accession>A0AA38RYI4</accession>
<dbReference type="Pfam" id="PF07690">
    <property type="entry name" value="MFS_1"/>
    <property type="match status" value="1"/>
</dbReference>
<feature type="transmembrane region" description="Helical" evidence="7">
    <location>
        <begin position="65"/>
        <end position="89"/>
    </location>
</feature>
<feature type="transmembrane region" description="Helical" evidence="7">
    <location>
        <begin position="222"/>
        <end position="242"/>
    </location>
</feature>
<dbReference type="SUPFAM" id="SSF103473">
    <property type="entry name" value="MFS general substrate transporter"/>
    <property type="match status" value="1"/>
</dbReference>
<organism evidence="9 10">
    <name type="scientific">Coniochaeta hoffmannii</name>
    <dbReference type="NCBI Taxonomy" id="91930"/>
    <lineage>
        <taxon>Eukaryota</taxon>
        <taxon>Fungi</taxon>
        <taxon>Dikarya</taxon>
        <taxon>Ascomycota</taxon>
        <taxon>Pezizomycotina</taxon>
        <taxon>Sordariomycetes</taxon>
        <taxon>Sordariomycetidae</taxon>
        <taxon>Coniochaetales</taxon>
        <taxon>Coniochaetaceae</taxon>
        <taxon>Coniochaeta</taxon>
    </lineage>
</organism>
<reference evidence="9" key="1">
    <citation type="submission" date="2022-07" db="EMBL/GenBank/DDBJ databases">
        <title>Fungi with potential for degradation of polypropylene.</title>
        <authorList>
            <person name="Gostincar C."/>
        </authorList>
    </citation>
    <scope>NUCLEOTIDE SEQUENCE</scope>
    <source>
        <strain evidence="9">EXF-13287</strain>
    </source>
</reference>
<feature type="transmembrane region" description="Helical" evidence="7">
    <location>
        <begin position="159"/>
        <end position="179"/>
    </location>
</feature>
<feature type="transmembrane region" description="Helical" evidence="7">
    <location>
        <begin position="377"/>
        <end position="396"/>
    </location>
</feature>
<feature type="transmembrane region" description="Helical" evidence="7">
    <location>
        <begin position="101"/>
        <end position="122"/>
    </location>
</feature>
<evidence type="ECO:0000256" key="3">
    <source>
        <dbReference type="ARBA" id="ARBA00022692"/>
    </source>
</evidence>
<dbReference type="Proteomes" id="UP001174691">
    <property type="component" value="Unassembled WGS sequence"/>
</dbReference>
<feature type="transmembrane region" description="Helical" evidence="7">
    <location>
        <begin position="191"/>
        <end position="210"/>
    </location>
</feature>
<evidence type="ECO:0000259" key="8">
    <source>
        <dbReference type="PROSITE" id="PS50850"/>
    </source>
</evidence>
<feature type="transmembrane region" description="Helical" evidence="7">
    <location>
        <begin position="291"/>
        <end position="316"/>
    </location>
</feature>
<sequence>MSDSHDDHSYAEALDSTPTDPERARGPDLLNNSPWNKKDDNPDVVGWDGPDDPANPRNWARRKKIGNIIMVSLMVFMVPLASSMFAPGIDQVMLEFRSDDQLIAAFVVSVFVLGFAFGPIMLAPLSEVYGRLKLYWTCNLLFFAFSIACAKAQTMAQLIAFRFLCGFFGGLPLACGGGTITDLMDQEERGVAMAIFGAGPMMGPVAGPIIGGFLSQAKGWRWVFWLLSILSGACAIATFLLMSETYAPVILQNKVERLKGETGNANLRSALDSGMAPSVAIKHSLLRPLKLLIFSPVVLGLSLFQAFCFGCLYLIFTTFTMVYDEVYHWSPGLQGLSFIPMGLGSIVGTFIFGLTSDRILKWKTSQNGGEMKPEYRLYLLMPTAFGIPIGLFWYGWAAEEHAHWIVPILGTTFIGVGFFFSMVTVISYVMDAYTEYAASAVASVAVLRSMFGGILPLAGRQMYVTMGYGWGSSLLGFISVALLPLPFLFYHFGERLRIRYPVKLR</sequence>
<name>A0AA38RYI4_9PEZI</name>
<dbReference type="PROSITE" id="PS50850">
    <property type="entry name" value="MFS"/>
    <property type="match status" value="1"/>
</dbReference>
<comment type="similarity">
    <text evidence="2">Belongs to the major facilitator superfamily.</text>
</comment>
<dbReference type="PANTHER" id="PTHR23502">
    <property type="entry name" value="MAJOR FACILITATOR SUPERFAMILY"/>
    <property type="match status" value="1"/>
</dbReference>
<dbReference type="CDD" id="cd17323">
    <property type="entry name" value="MFS_Tpo1_MDR_like"/>
    <property type="match status" value="1"/>
</dbReference>
<feature type="transmembrane region" description="Helical" evidence="7">
    <location>
        <begin position="134"/>
        <end position="153"/>
    </location>
</feature>
<evidence type="ECO:0000256" key="7">
    <source>
        <dbReference type="SAM" id="Phobius"/>
    </source>
</evidence>
<feature type="region of interest" description="Disordered" evidence="6">
    <location>
        <begin position="1"/>
        <end position="56"/>
    </location>
</feature>
<dbReference type="InterPro" id="IPR036259">
    <property type="entry name" value="MFS_trans_sf"/>
</dbReference>
<evidence type="ECO:0000313" key="9">
    <source>
        <dbReference type="EMBL" id="KAJ9144770.1"/>
    </source>
</evidence>
<evidence type="ECO:0000256" key="1">
    <source>
        <dbReference type="ARBA" id="ARBA00004141"/>
    </source>
</evidence>
<dbReference type="GO" id="GO:0016020">
    <property type="term" value="C:membrane"/>
    <property type="evidence" value="ECO:0007669"/>
    <property type="project" value="UniProtKB-SubCell"/>
</dbReference>
<proteinExistence type="inferred from homology"/>
<keyword evidence="3 7" id="KW-0812">Transmembrane</keyword>
<gene>
    <name evidence="9" type="ORF">NKR19_g6307</name>
</gene>